<dbReference type="Pfam" id="PF13409">
    <property type="entry name" value="GST_N_2"/>
    <property type="match status" value="1"/>
</dbReference>
<dbReference type="InterPro" id="IPR036249">
    <property type="entry name" value="Thioredoxin-like_sf"/>
</dbReference>
<dbReference type="AlphaFoldDB" id="A0A6L8W410"/>
<evidence type="ECO:0000313" key="3">
    <source>
        <dbReference type="Proteomes" id="UP000476030"/>
    </source>
</evidence>
<comment type="caution">
    <text evidence="2">The sequence shown here is derived from an EMBL/GenBank/DDBJ whole genome shotgun (WGS) entry which is preliminary data.</text>
</comment>
<dbReference type="RefSeq" id="WP_161313910.1">
    <property type="nucleotide sequence ID" value="NZ_WTUW01000001.1"/>
</dbReference>
<keyword evidence="2" id="KW-0808">Transferase</keyword>
<dbReference type="PANTHER" id="PTHR43968">
    <property type="match status" value="1"/>
</dbReference>
<dbReference type="CDD" id="cd03205">
    <property type="entry name" value="GST_C_6"/>
    <property type="match status" value="1"/>
</dbReference>
<dbReference type="Gene3D" id="1.20.1050.10">
    <property type="match status" value="1"/>
</dbReference>
<feature type="domain" description="GST N-terminal" evidence="1">
    <location>
        <begin position="1"/>
        <end position="80"/>
    </location>
</feature>
<evidence type="ECO:0000259" key="1">
    <source>
        <dbReference type="PROSITE" id="PS50404"/>
    </source>
</evidence>
<dbReference type="Proteomes" id="UP000476030">
    <property type="component" value="Unassembled WGS sequence"/>
</dbReference>
<dbReference type="PROSITE" id="PS50404">
    <property type="entry name" value="GST_NTER"/>
    <property type="match status" value="1"/>
</dbReference>
<accession>A0A6L8W410</accession>
<dbReference type="Gene3D" id="3.40.30.10">
    <property type="entry name" value="Glutaredoxin"/>
    <property type="match status" value="1"/>
</dbReference>
<dbReference type="InterPro" id="IPR004045">
    <property type="entry name" value="Glutathione_S-Trfase_N"/>
</dbReference>
<organism evidence="2 3">
    <name type="scientific">Sneathiella litorea</name>
    <dbReference type="NCBI Taxonomy" id="2606216"/>
    <lineage>
        <taxon>Bacteria</taxon>
        <taxon>Pseudomonadati</taxon>
        <taxon>Pseudomonadota</taxon>
        <taxon>Alphaproteobacteria</taxon>
        <taxon>Sneathiellales</taxon>
        <taxon>Sneathiellaceae</taxon>
        <taxon>Sneathiella</taxon>
    </lineage>
</organism>
<dbReference type="GO" id="GO:0005737">
    <property type="term" value="C:cytoplasm"/>
    <property type="evidence" value="ECO:0007669"/>
    <property type="project" value="TreeGrafter"/>
</dbReference>
<dbReference type="EMBL" id="WTUW01000001">
    <property type="protein sequence ID" value="MZR29439.1"/>
    <property type="molecule type" value="Genomic_DNA"/>
</dbReference>
<sequence length="199" mass="22227">MKLCYNALSPFVRKVRVTAMELNLMDKIEIVDSDHSDMFKGINPANPLGKVPSLTLENGDVLFDSFVICEYLDSIGSGPSLFPAAGPERWQVLTLHEMANGMTDAAYQRRMDSIMPAGEGSPSWCNRLKLSMENCLDEMERQAESYGDKVNIGTIAVGCALGYHDFRFGDEQWRNGRPTLTKWYERFAARTSMAQTAPA</sequence>
<proteinExistence type="predicted"/>
<dbReference type="GO" id="GO:0016740">
    <property type="term" value="F:transferase activity"/>
    <property type="evidence" value="ECO:0007669"/>
    <property type="project" value="UniProtKB-KW"/>
</dbReference>
<dbReference type="PANTHER" id="PTHR43968:SF6">
    <property type="entry name" value="GLUTATHIONE S-TRANSFERASE OMEGA"/>
    <property type="match status" value="1"/>
</dbReference>
<evidence type="ECO:0000313" key="2">
    <source>
        <dbReference type="EMBL" id="MZR29439.1"/>
    </source>
</evidence>
<name>A0A6L8W410_9PROT</name>
<reference evidence="2 3" key="1">
    <citation type="submission" date="2019-12" db="EMBL/GenBank/DDBJ databases">
        <title>Snethiella sp. nov. sp. isolated from sea sand.</title>
        <authorList>
            <person name="Kim J."/>
            <person name="Jeong S.E."/>
            <person name="Jung H.S."/>
            <person name="Jeon C.O."/>
        </authorList>
    </citation>
    <scope>NUCLEOTIDE SEQUENCE [LARGE SCALE GENOMIC DNA]</scope>
    <source>
        <strain evidence="2 3">DP05</strain>
    </source>
</reference>
<protein>
    <submittedName>
        <fullName evidence="2">Glutathione S-transferase</fullName>
    </submittedName>
</protein>
<dbReference type="InterPro" id="IPR036282">
    <property type="entry name" value="Glutathione-S-Trfase_C_sf"/>
</dbReference>
<keyword evidence="3" id="KW-1185">Reference proteome</keyword>
<dbReference type="SUPFAM" id="SSF52833">
    <property type="entry name" value="Thioredoxin-like"/>
    <property type="match status" value="1"/>
</dbReference>
<dbReference type="InterPro" id="IPR050983">
    <property type="entry name" value="GST_Omega/HSP26"/>
</dbReference>
<dbReference type="SUPFAM" id="SSF47616">
    <property type="entry name" value="GST C-terminal domain-like"/>
    <property type="match status" value="1"/>
</dbReference>
<gene>
    <name evidence="2" type="ORF">GQE98_02210</name>
</gene>